<feature type="transmembrane region" description="Helical" evidence="7">
    <location>
        <begin position="132"/>
        <end position="156"/>
    </location>
</feature>
<feature type="transmembrane region" description="Helical" evidence="7">
    <location>
        <begin position="162"/>
        <end position="181"/>
    </location>
</feature>
<dbReference type="Proteomes" id="UP000547209">
    <property type="component" value="Unassembled WGS sequence"/>
</dbReference>
<feature type="transmembrane region" description="Helical" evidence="7">
    <location>
        <begin position="73"/>
        <end position="93"/>
    </location>
</feature>
<evidence type="ECO:0000256" key="6">
    <source>
        <dbReference type="ARBA" id="ARBA00023136"/>
    </source>
</evidence>
<sequence length="417" mass="45956">MRWLKWDLNLRTRLIGETLFNLLFWMYFPYMTLYFRSVFGEQTAGLLMSVPPLIGIFGSLIGGHLSDRLGRRFTMLLGAFTKTGMFAIFALSLSHWTDYLAFIGISLGGALYGPASSAMVADLTPERDRRVVFATFVTAMNIGAVFGPALGAVFFFRYRSELLWTCTGVMLLYAVAVWFIVRETLPASAKAVKPAQGALSLLQAQVAGYAVIFRDRAFAVYIAAGIFVTFAFMQLDLYLAVYVKDYVPAQTLIAWEGGSFALSSMGVFGWMMGINGLLFVLGVLPVTRWMAAWSDRNVLIFSSLLFGIGMFLIGWTTNAWLLFGFTILMTIGELSRSPVAQSFVSRYAPEAARGQYMGAASLQFAVGRFLAPSTVILSAWLSPIAVFGIILLCTLISIALYIGLFRMLPAQEPGQRG</sequence>
<keyword evidence="2" id="KW-0813">Transport</keyword>
<reference evidence="9 10" key="1">
    <citation type="submission" date="2020-08" db="EMBL/GenBank/DDBJ databases">
        <title>Cohnella phylogeny.</title>
        <authorList>
            <person name="Dunlap C."/>
        </authorList>
    </citation>
    <scope>NUCLEOTIDE SEQUENCE [LARGE SCALE GENOMIC DNA]</scope>
    <source>
        <strain evidence="9 10">DSM 28246</strain>
    </source>
</reference>
<dbReference type="PANTHER" id="PTHR23517">
    <property type="entry name" value="RESISTANCE PROTEIN MDTM, PUTATIVE-RELATED-RELATED"/>
    <property type="match status" value="1"/>
</dbReference>
<comment type="subcellular location">
    <subcellularLocation>
        <location evidence="1">Cell membrane</location>
        <topology evidence="1">Multi-pass membrane protein</topology>
    </subcellularLocation>
</comment>
<dbReference type="Pfam" id="PF07690">
    <property type="entry name" value="MFS_1"/>
    <property type="match status" value="2"/>
</dbReference>
<keyword evidence="3" id="KW-1003">Cell membrane</keyword>
<feature type="transmembrane region" description="Helical" evidence="7">
    <location>
        <begin position="99"/>
        <end position="120"/>
    </location>
</feature>
<dbReference type="AlphaFoldDB" id="A0A7X0RN69"/>
<evidence type="ECO:0000313" key="10">
    <source>
        <dbReference type="Proteomes" id="UP000547209"/>
    </source>
</evidence>
<dbReference type="CDD" id="cd17329">
    <property type="entry name" value="MFS_MdtH_MDR_like"/>
    <property type="match status" value="1"/>
</dbReference>
<feature type="transmembrane region" description="Helical" evidence="7">
    <location>
        <begin position="42"/>
        <end position="61"/>
    </location>
</feature>
<protein>
    <submittedName>
        <fullName evidence="9">MFS transporter</fullName>
    </submittedName>
</protein>
<dbReference type="PANTHER" id="PTHR23517:SF3">
    <property type="entry name" value="INTEGRAL MEMBRANE TRANSPORT PROTEIN"/>
    <property type="match status" value="1"/>
</dbReference>
<evidence type="ECO:0000256" key="2">
    <source>
        <dbReference type="ARBA" id="ARBA00022448"/>
    </source>
</evidence>
<dbReference type="InterPro" id="IPR050171">
    <property type="entry name" value="MFS_Transporters"/>
</dbReference>
<keyword evidence="10" id="KW-1185">Reference proteome</keyword>
<accession>A0A7X0RN69</accession>
<evidence type="ECO:0000313" key="9">
    <source>
        <dbReference type="EMBL" id="MBB6670476.1"/>
    </source>
</evidence>
<gene>
    <name evidence="9" type="ORF">H7C19_07220</name>
</gene>
<feature type="transmembrane region" description="Helical" evidence="7">
    <location>
        <begin position="386"/>
        <end position="408"/>
    </location>
</feature>
<dbReference type="GO" id="GO:0005886">
    <property type="term" value="C:plasma membrane"/>
    <property type="evidence" value="ECO:0007669"/>
    <property type="project" value="UniProtKB-SubCell"/>
</dbReference>
<feature type="transmembrane region" description="Helical" evidence="7">
    <location>
        <begin position="296"/>
        <end position="313"/>
    </location>
</feature>
<organism evidence="9 10">
    <name type="scientific">Cohnella nanjingensis</name>
    <dbReference type="NCBI Taxonomy" id="1387779"/>
    <lineage>
        <taxon>Bacteria</taxon>
        <taxon>Bacillati</taxon>
        <taxon>Bacillota</taxon>
        <taxon>Bacilli</taxon>
        <taxon>Bacillales</taxon>
        <taxon>Paenibacillaceae</taxon>
        <taxon>Cohnella</taxon>
    </lineage>
</organism>
<keyword evidence="4 7" id="KW-0812">Transmembrane</keyword>
<dbReference type="InterPro" id="IPR020846">
    <property type="entry name" value="MFS_dom"/>
</dbReference>
<keyword evidence="5 7" id="KW-1133">Transmembrane helix</keyword>
<feature type="domain" description="Major facilitator superfamily (MFS) profile" evidence="8">
    <location>
        <begin position="1"/>
        <end position="412"/>
    </location>
</feature>
<name>A0A7X0RN69_9BACL</name>
<comment type="caution">
    <text evidence="9">The sequence shown here is derived from an EMBL/GenBank/DDBJ whole genome shotgun (WGS) entry which is preliminary data.</text>
</comment>
<dbReference type="InterPro" id="IPR011701">
    <property type="entry name" value="MFS"/>
</dbReference>
<evidence type="ECO:0000259" key="8">
    <source>
        <dbReference type="PROSITE" id="PS50850"/>
    </source>
</evidence>
<dbReference type="SUPFAM" id="SSF103473">
    <property type="entry name" value="MFS general substrate transporter"/>
    <property type="match status" value="1"/>
</dbReference>
<keyword evidence="6 7" id="KW-0472">Membrane</keyword>
<dbReference type="GO" id="GO:0022857">
    <property type="term" value="F:transmembrane transporter activity"/>
    <property type="evidence" value="ECO:0007669"/>
    <property type="project" value="InterPro"/>
</dbReference>
<dbReference type="InterPro" id="IPR036259">
    <property type="entry name" value="MFS_trans_sf"/>
</dbReference>
<evidence type="ECO:0000256" key="3">
    <source>
        <dbReference type="ARBA" id="ARBA00022475"/>
    </source>
</evidence>
<feature type="transmembrane region" description="Helical" evidence="7">
    <location>
        <begin position="218"/>
        <end position="240"/>
    </location>
</feature>
<feature type="transmembrane region" description="Helical" evidence="7">
    <location>
        <begin position="12"/>
        <end position="30"/>
    </location>
</feature>
<dbReference type="PROSITE" id="PS50850">
    <property type="entry name" value="MFS"/>
    <property type="match status" value="1"/>
</dbReference>
<feature type="transmembrane region" description="Helical" evidence="7">
    <location>
        <begin position="260"/>
        <end position="284"/>
    </location>
</feature>
<evidence type="ECO:0000256" key="7">
    <source>
        <dbReference type="SAM" id="Phobius"/>
    </source>
</evidence>
<evidence type="ECO:0000256" key="5">
    <source>
        <dbReference type="ARBA" id="ARBA00022989"/>
    </source>
</evidence>
<dbReference type="RefSeq" id="WP_185141922.1">
    <property type="nucleotide sequence ID" value="NZ_JACJVP010000008.1"/>
</dbReference>
<dbReference type="EMBL" id="JACJVP010000008">
    <property type="protein sequence ID" value="MBB6670476.1"/>
    <property type="molecule type" value="Genomic_DNA"/>
</dbReference>
<evidence type="ECO:0000256" key="4">
    <source>
        <dbReference type="ARBA" id="ARBA00022692"/>
    </source>
</evidence>
<proteinExistence type="predicted"/>
<dbReference type="Gene3D" id="1.20.1250.20">
    <property type="entry name" value="MFS general substrate transporter like domains"/>
    <property type="match status" value="2"/>
</dbReference>
<evidence type="ECO:0000256" key="1">
    <source>
        <dbReference type="ARBA" id="ARBA00004651"/>
    </source>
</evidence>